<protein>
    <submittedName>
        <fullName evidence="2">Uncharacterized protein</fullName>
    </submittedName>
</protein>
<dbReference type="EMBL" id="JBDJPC010000013">
    <property type="protein sequence ID" value="KAL1488804.1"/>
    <property type="molecule type" value="Genomic_DNA"/>
</dbReference>
<dbReference type="Proteomes" id="UP001566132">
    <property type="component" value="Unassembled WGS sequence"/>
</dbReference>
<evidence type="ECO:0000313" key="2">
    <source>
        <dbReference type="EMBL" id="KAL1488804.1"/>
    </source>
</evidence>
<evidence type="ECO:0000256" key="1">
    <source>
        <dbReference type="SAM" id="MobiDB-lite"/>
    </source>
</evidence>
<organism evidence="2 3">
    <name type="scientific">Hypothenemus hampei</name>
    <name type="common">Coffee berry borer</name>
    <dbReference type="NCBI Taxonomy" id="57062"/>
    <lineage>
        <taxon>Eukaryota</taxon>
        <taxon>Metazoa</taxon>
        <taxon>Ecdysozoa</taxon>
        <taxon>Arthropoda</taxon>
        <taxon>Hexapoda</taxon>
        <taxon>Insecta</taxon>
        <taxon>Pterygota</taxon>
        <taxon>Neoptera</taxon>
        <taxon>Endopterygota</taxon>
        <taxon>Coleoptera</taxon>
        <taxon>Polyphaga</taxon>
        <taxon>Cucujiformia</taxon>
        <taxon>Curculionidae</taxon>
        <taxon>Scolytinae</taxon>
        <taxon>Hypothenemus</taxon>
    </lineage>
</organism>
<comment type="caution">
    <text evidence="2">The sequence shown here is derived from an EMBL/GenBank/DDBJ whole genome shotgun (WGS) entry which is preliminary data.</text>
</comment>
<name>A0ABD1E2J3_HYPHA</name>
<gene>
    <name evidence="2" type="ORF">ABEB36_014600</name>
</gene>
<accession>A0ABD1E2J3</accession>
<dbReference type="AlphaFoldDB" id="A0ABD1E2J3"/>
<evidence type="ECO:0000313" key="3">
    <source>
        <dbReference type="Proteomes" id="UP001566132"/>
    </source>
</evidence>
<sequence>MGVKGINKEKNQCSRYYNLIDVSHKHKPVKSRQNSIKFFKGIYQILYEFQENEEIKIRSVVEQVAELLNWGKKLQKDERKKVIRAYKEVVDQHLFLFHLTLNKNLKRLEKSSNNSTMLSDSEIAGPSNSRNLYRIEPDDDKSINQIPDVPLDEPIDHVPQEEPINQPIERTLENYNETTLSDSEIVGPSNFRNFNRIESDDQEPINQIPDVPLAEPIDQPIDHVPQEEPINQPIERTLENYNATTLSDSEIVGPSNFRNFNRIESDDQESINQILEVPLDEPIDHMPQEEPSLTTILQRKTNTFFT</sequence>
<keyword evidence="3" id="KW-1185">Reference proteome</keyword>
<proteinExistence type="predicted"/>
<feature type="region of interest" description="Disordered" evidence="1">
    <location>
        <begin position="112"/>
        <end position="134"/>
    </location>
</feature>
<reference evidence="2 3" key="1">
    <citation type="submission" date="2024-05" db="EMBL/GenBank/DDBJ databases">
        <title>Genetic variation in Jamaican populations of the coffee berry borer (Hypothenemus hampei).</title>
        <authorList>
            <person name="Errbii M."/>
            <person name="Myrie A."/>
        </authorList>
    </citation>
    <scope>NUCLEOTIDE SEQUENCE [LARGE SCALE GENOMIC DNA]</scope>
    <source>
        <strain evidence="2">JA-Hopewell-2020-01-JO</strain>
        <tissue evidence="2">Whole body</tissue>
    </source>
</reference>